<evidence type="ECO:0000313" key="3">
    <source>
        <dbReference type="Proteomes" id="UP000028181"/>
    </source>
</evidence>
<evidence type="ECO:0000313" key="2">
    <source>
        <dbReference type="EMBL" id="CDN49007.1"/>
    </source>
</evidence>
<name>A0A068SRS7_NEOGA</name>
<dbReference type="Proteomes" id="UP000028181">
    <property type="component" value="Chromosome I"/>
</dbReference>
<evidence type="ECO:0000259" key="1">
    <source>
        <dbReference type="Pfam" id="PF06568"/>
    </source>
</evidence>
<gene>
    <name evidence="2" type="ORF">RG540_CH28410</name>
</gene>
<dbReference type="InterPro" id="IPR009506">
    <property type="entry name" value="YjiS-like"/>
</dbReference>
<reference evidence="3" key="1">
    <citation type="journal article" date="2014" name="BMC Genomics">
        <title>Genome sequencing of two Neorhizobium galegae strains reveals a noeT gene responsible for the unusual acetylation of the nodulation factors.</title>
        <authorList>
            <person name="Osterman J."/>
            <person name="Marsh J."/>
            <person name="Laine P.K."/>
            <person name="Zeng Z."/>
            <person name="Alatalo E."/>
            <person name="Sullivan J.T."/>
            <person name="Young J.P."/>
            <person name="Thomas-Oates J."/>
            <person name="Paulin L."/>
            <person name="Lindstrom K."/>
        </authorList>
    </citation>
    <scope>NUCLEOTIDE SEQUENCE [LARGE SCALE GENOMIC DNA]</scope>
    <source>
        <strain evidence="3">HAMBI 540</strain>
    </source>
</reference>
<feature type="domain" description="YjiS-like" evidence="1">
    <location>
        <begin position="55"/>
        <end position="82"/>
    </location>
</feature>
<dbReference type="eggNOG" id="ENOG5031C6S">
    <property type="taxonomic scope" value="Bacteria"/>
</dbReference>
<accession>A0A068SRS7</accession>
<dbReference type="EMBL" id="HG938353">
    <property type="protein sequence ID" value="CDN49007.1"/>
    <property type="molecule type" value="Genomic_DNA"/>
</dbReference>
<dbReference type="KEGG" id="ngg:RG540_CH28410"/>
<dbReference type="GeneID" id="86583634"/>
<protein>
    <recommendedName>
        <fullName evidence="1">YjiS-like domain-containing protein</fullName>
    </recommendedName>
</protein>
<dbReference type="OrthoDB" id="9812448at2"/>
<dbReference type="RefSeq" id="WP_038588991.1">
    <property type="nucleotide sequence ID" value="NZ_HG938353.1"/>
</dbReference>
<dbReference type="Pfam" id="PF06568">
    <property type="entry name" value="YjiS-like"/>
    <property type="match status" value="1"/>
</dbReference>
<organism evidence="2 3">
    <name type="scientific">Neorhizobium galegae bv. orientalis str. HAMBI 540</name>
    <dbReference type="NCBI Taxonomy" id="1028800"/>
    <lineage>
        <taxon>Bacteria</taxon>
        <taxon>Pseudomonadati</taxon>
        <taxon>Pseudomonadota</taxon>
        <taxon>Alphaproteobacteria</taxon>
        <taxon>Hyphomicrobiales</taxon>
        <taxon>Rhizobiaceae</taxon>
        <taxon>Rhizobium/Agrobacterium group</taxon>
        <taxon>Neorhizobium</taxon>
    </lineage>
</organism>
<dbReference type="AlphaFoldDB" id="A0A068SRS7"/>
<dbReference type="PATRIC" id="fig|1028800.3.peg.2877"/>
<sequence>MKNENRAVFDRASERYHLVLELSPAAEHQPPAADVAPTKPSLLRRLVAGIVRTFRRHRNRLALLELTDDQLKDIGVSRSQAYGEISRYRRSNAHNLERKCL</sequence>
<proteinExistence type="predicted"/>
<keyword evidence="3" id="KW-1185">Reference proteome</keyword>
<dbReference type="HOGENOM" id="CLU_2288543_0_0_5"/>